<proteinExistence type="inferred from homology"/>
<dbReference type="Proteomes" id="UP000199208">
    <property type="component" value="Unassembled WGS sequence"/>
</dbReference>
<dbReference type="HAMAP" id="MF_01600">
    <property type="entry name" value="UPF0182"/>
    <property type="match status" value="1"/>
</dbReference>
<organism evidence="7 8">
    <name type="scientific">Acidaminobacter hydrogenoformans DSM 2784</name>
    <dbReference type="NCBI Taxonomy" id="1120920"/>
    <lineage>
        <taxon>Bacteria</taxon>
        <taxon>Bacillati</taxon>
        <taxon>Bacillota</taxon>
        <taxon>Clostridia</taxon>
        <taxon>Peptostreptococcales</taxon>
        <taxon>Acidaminobacteraceae</taxon>
        <taxon>Acidaminobacter</taxon>
    </lineage>
</organism>
<feature type="transmembrane region" description="Helical" evidence="5">
    <location>
        <begin position="53"/>
        <end position="75"/>
    </location>
</feature>
<feature type="transmembrane region" description="Helical" evidence="5">
    <location>
        <begin position="154"/>
        <end position="176"/>
    </location>
</feature>
<dbReference type="InterPro" id="IPR005372">
    <property type="entry name" value="UPF0182"/>
</dbReference>
<feature type="region of interest" description="Disordered" evidence="6">
    <location>
        <begin position="903"/>
        <end position="926"/>
    </location>
</feature>
<feature type="transmembrane region" description="Helical" evidence="5">
    <location>
        <begin position="215"/>
        <end position="239"/>
    </location>
</feature>
<sequence>MKKELNKIVPPLIAALLLLFISSDQILGFIANYQWFKMLGYTQTFFVEIKTKMIMWIPLSIALAVALSLYFLKIFEKYIKLGQIFISKPETAKSRTALVLASTGLGLFLSWVATNELWLKVLFFLNRTEFGVSDPIFNNDAAFYIFSKPLMENLMSLGIFITLVIIIATLVFYSLVFKKYPPSEGTVYYLDRTVGIPNVIGFFKKDILRNAVKRIATLGAIFFVLLGLFFLIMTYDLVYSPRGAAFGASYTDVAVTLKGYIALAITSFISAVLFFVGLIKEKRRLILAGPAAIVFIGLLTSVIAFGVQRLIVEPDEISKEQPYIEYNIAFTQKSFQLDNVESREFPVDQELTAQDLKDNEATIRNIRINDETPLLQTFNQLQSLRLYYQFSNISMDRYTIDGQYRQIFLAPRELNVDKLTEKAKTWINLHLKYTHGYGVVVAPVNEVTPEGQPKLMVKNIPPTTETDLKLLRPEIYFGLMTDQYIITGTDEDEFDYPSGSDNTETRYQGKDGISLKGLNRLLYAVTQRSMRLLFSDNITSESKIHHTRDVIDRAAKIAPFLVYEHDPYLVMNQEDGKLYWIVDAYTATADFPYSQRYGFKGYIVNYVRNSVKIVVDAYEGTIDYYVYDENDPMVKTYQKIYKDLFKPVSEFPDGLKAHIKYPRDLFDLQAEVYRLYHITNPVVFYNGEDAWDIANEKYLDQIQEAKSNYVMFKLPEEQKEEFALILPYTPREKANMTSLLVARNDGENYGKLYVYRFPKDKTIDGPMMIESRIDQDSTISPQFTLWGQEGSNVLRGNVIVVPVNNSLLYIEPIFIQADNVNSLPETKRVIVGYRDKVVMEQTLEMALERIFGPESALPGELPSESDQPSLEGDNLEAVLDRVKSVYDELSRSLAEIQRLIQQLETQRSSEGTATEEAGTPDAGETP</sequence>
<feature type="transmembrane region" description="Helical" evidence="5">
    <location>
        <begin position="96"/>
        <end position="114"/>
    </location>
</feature>
<evidence type="ECO:0000256" key="3">
    <source>
        <dbReference type="ARBA" id="ARBA00022989"/>
    </source>
</evidence>
<dbReference type="PANTHER" id="PTHR39344">
    <property type="entry name" value="UPF0182 PROTEIN SLL1060"/>
    <property type="match status" value="1"/>
</dbReference>
<dbReference type="AlphaFoldDB" id="A0A1G5S4D0"/>
<evidence type="ECO:0000256" key="5">
    <source>
        <dbReference type="HAMAP-Rule" id="MF_01600"/>
    </source>
</evidence>
<dbReference type="Pfam" id="PF03699">
    <property type="entry name" value="UPF0182"/>
    <property type="match status" value="1"/>
</dbReference>
<protein>
    <recommendedName>
        <fullName evidence="5">UPF0182 protein SAMN03080599_02668</fullName>
    </recommendedName>
</protein>
<dbReference type="OrthoDB" id="9763654at2"/>
<gene>
    <name evidence="7" type="ORF">SAMN03080599_02668</name>
</gene>
<reference evidence="7 8" key="1">
    <citation type="submission" date="2016-10" db="EMBL/GenBank/DDBJ databases">
        <authorList>
            <person name="de Groot N.N."/>
        </authorList>
    </citation>
    <scope>NUCLEOTIDE SEQUENCE [LARGE SCALE GENOMIC DNA]</scope>
    <source>
        <strain evidence="7 8">DSM 2784</strain>
    </source>
</reference>
<comment type="subcellular location">
    <subcellularLocation>
        <location evidence="5">Cell membrane</location>
        <topology evidence="5">Multi-pass membrane protein</topology>
    </subcellularLocation>
</comment>
<evidence type="ECO:0000313" key="7">
    <source>
        <dbReference type="EMBL" id="SCZ81225.1"/>
    </source>
</evidence>
<feature type="transmembrane region" description="Helical" evidence="5">
    <location>
        <begin position="12"/>
        <end position="33"/>
    </location>
</feature>
<feature type="transmembrane region" description="Helical" evidence="5">
    <location>
        <begin position="285"/>
        <end position="307"/>
    </location>
</feature>
<keyword evidence="4 5" id="KW-0472">Membrane</keyword>
<dbReference type="RefSeq" id="WP_092592331.1">
    <property type="nucleotide sequence ID" value="NZ_FMWL01000017.1"/>
</dbReference>
<evidence type="ECO:0000256" key="2">
    <source>
        <dbReference type="ARBA" id="ARBA00022692"/>
    </source>
</evidence>
<dbReference type="PANTHER" id="PTHR39344:SF1">
    <property type="entry name" value="UPF0182 PROTEIN SLL1060"/>
    <property type="match status" value="1"/>
</dbReference>
<keyword evidence="8" id="KW-1185">Reference proteome</keyword>
<evidence type="ECO:0000313" key="8">
    <source>
        <dbReference type="Proteomes" id="UP000199208"/>
    </source>
</evidence>
<evidence type="ECO:0000256" key="1">
    <source>
        <dbReference type="ARBA" id="ARBA00022475"/>
    </source>
</evidence>
<keyword evidence="2 5" id="KW-0812">Transmembrane</keyword>
<comment type="similarity">
    <text evidence="5">Belongs to the UPF0182 family.</text>
</comment>
<dbReference type="GO" id="GO:0005576">
    <property type="term" value="C:extracellular region"/>
    <property type="evidence" value="ECO:0007669"/>
    <property type="project" value="TreeGrafter"/>
</dbReference>
<dbReference type="EMBL" id="FMWL01000017">
    <property type="protein sequence ID" value="SCZ81225.1"/>
    <property type="molecule type" value="Genomic_DNA"/>
</dbReference>
<accession>A0A1G5S4D0</accession>
<keyword evidence="1 5" id="KW-1003">Cell membrane</keyword>
<dbReference type="GO" id="GO:0005886">
    <property type="term" value="C:plasma membrane"/>
    <property type="evidence" value="ECO:0007669"/>
    <property type="project" value="UniProtKB-SubCell"/>
</dbReference>
<feature type="transmembrane region" description="Helical" evidence="5">
    <location>
        <begin position="259"/>
        <end position="278"/>
    </location>
</feature>
<feature type="compositionally biased region" description="Polar residues" evidence="6">
    <location>
        <begin position="903"/>
        <end position="912"/>
    </location>
</feature>
<name>A0A1G5S4D0_9FIRM</name>
<evidence type="ECO:0000256" key="4">
    <source>
        <dbReference type="ARBA" id="ARBA00023136"/>
    </source>
</evidence>
<evidence type="ECO:0000256" key="6">
    <source>
        <dbReference type="SAM" id="MobiDB-lite"/>
    </source>
</evidence>
<keyword evidence="3 5" id="KW-1133">Transmembrane helix</keyword>
<dbReference type="STRING" id="1120920.SAMN03080599_02668"/>